<evidence type="ECO:0000313" key="2">
    <source>
        <dbReference type="WBParaSite" id="PEQ_0001207701-mRNA-1"/>
    </source>
</evidence>
<organism evidence="1 2">
    <name type="scientific">Parascaris equorum</name>
    <name type="common">Equine roundworm</name>
    <dbReference type="NCBI Taxonomy" id="6256"/>
    <lineage>
        <taxon>Eukaryota</taxon>
        <taxon>Metazoa</taxon>
        <taxon>Ecdysozoa</taxon>
        <taxon>Nematoda</taxon>
        <taxon>Chromadorea</taxon>
        <taxon>Rhabditida</taxon>
        <taxon>Spirurina</taxon>
        <taxon>Ascaridomorpha</taxon>
        <taxon>Ascaridoidea</taxon>
        <taxon>Ascarididae</taxon>
        <taxon>Parascaris</taxon>
    </lineage>
</organism>
<proteinExistence type="predicted"/>
<keyword evidence="1" id="KW-1185">Reference proteome</keyword>
<accession>A0A914S158</accession>
<protein>
    <submittedName>
        <fullName evidence="2">Uncharacterized protein</fullName>
    </submittedName>
</protein>
<name>A0A914S158_PAREQ</name>
<dbReference type="Proteomes" id="UP000887564">
    <property type="component" value="Unplaced"/>
</dbReference>
<reference evidence="2" key="1">
    <citation type="submission" date="2022-11" db="UniProtKB">
        <authorList>
            <consortium name="WormBaseParasite"/>
        </authorList>
    </citation>
    <scope>IDENTIFICATION</scope>
</reference>
<dbReference type="WBParaSite" id="PEQ_0001207701-mRNA-1">
    <property type="protein sequence ID" value="PEQ_0001207701-mRNA-1"/>
    <property type="gene ID" value="PEQ_0001207701"/>
</dbReference>
<evidence type="ECO:0000313" key="1">
    <source>
        <dbReference type="Proteomes" id="UP000887564"/>
    </source>
</evidence>
<dbReference type="AlphaFoldDB" id="A0A914S158"/>
<sequence>MIYERSFRMQLSWRRIIPWSFRNSSTRRRKSMWMVWRSKELFVLSAILASSFIGKLCV</sequence>